<dbReference type="PANTHER" id="PTHR34817:SF2">
    <property type="entry name" value="NUCLEOTIDYLTRANSFERASE"/>
    <property type="match status" value="1"/>
</dbReference>
<comment type="caution">
    <text evidence="1">The sequence shown here is derived from an EMBL/GenBank/DDBJ whole genome shotgun (WGS) entry which is preliminary data.</text>
</comment>
<reference evidence="1 2" key="1">
    <citation type="submission" date="2016-09" db="EMBL/GenBank/DDBJ databases">
        <title>Bacillus aquimaris SAMM genome sequence reveals colonization and biosurfactant production capacities.</title>
        <authorList>
            <person name="Waghmode S.R."/>
            <person name="Suryavanshi M.V."/>
        </authorList>
    </citation>
    <scope>NUCLEOTIDE SEQUENCE [LARGE SCALE GENOMIC DNA]</scope>
    <source>
        <strain evidence="1 2">SAMM</strain>
    </source>
</reference>
<dbReference type="Pfam" id="PF10127">
    <property type="entry name" value="RlaP"/>
    <property type="match status" value="1"/>
</dbReference>
<evidence type="ECO:0000313" key="1">
    <source>
        <dbReference type="EMBL" id="OIU71397.1"/>
    </source>
</evidence>
<name>A0A1J6W1C5_9BACI</name>
<dbReference type="OrthoDB" id="9796845at2"/>
<evidence type="ECO:0008006" key="3">
    <source>
        <dbReference type="Google" id="ProtNLM"/>
    </source>
</evidence>
<proteinExistence type="predicted"/>
<accession>A0A1J6W1C5</accession>
<dbReference type="AlphaFoldDB" id="A0A1J6W1C5"/>
<evidence type="ECO:0000313" key="2">
    <source>
        <dbReference type="Proteomes" id="UP000182062"/>
    </source>
</evidence>
<keyword evidence="2" id="KW-1185">Reference proteome</keyword>
<organism evidence="1 2">
    <name type="scientific">Rossellomorea aquimaris</name>
    <dbReference type="NCBI Taxonomy" id="189382"/>
    <lineage>
        <taxon>Bacteria</taxon>
        <taxon>Bacillati</taxon>
        <taxon>Bacillota</taxon>
        <taxon>Bacilli</taxon>
        <taxon>Bacillales</taxon>
        <taxon>Bacillaceae</taxon>
        <taxon>Rossellomorea</taxon>
    </lineage>
</organism>
<sequence length="261" mass="30759">MDHIVSSLLELEDQYGIKIIYAVEAGSRAWGYESEASDYDVRFIYVNRVQHYLSLQNKRDVIEKALPQVELAGWDIKKALTLLHKSNPSILEWLTEENIYIEHDTVNKIRRLADKSFSPYKVLHHYVRMAKKNIIHLENKPFHHVKDYIHIIRPFLSCLWVSKLQAFPPNRISATLKRTDLSETVREDIECILNLKTQRSVLIDKKRFISLIETMEFDLKRLENMITESFGDHTGNIEEFNELFLEILKDIWNGYGVRLTD</sequence>
<dbReference type="EMBL" id="MINN01000085">
    <property type="protein sequence ID" value="OIU71397.1"/>
    <property type="molecule type" value="Genomic_DNA"/>
</dbReference>
<dbReference type="RefSeq" id="WP_071618784.1">
    <property type="nucleotide sequence ID" value="NZ_MINN01000085.1"/>
</dbReference>
<dbReference type="Proteomes" id="UP000182062">
    <property type="component" value="Unassembled WGS sequence"/>
</dbReference>
<gene>
    <name evidence="1" type="ORF">BHE18_10255</name>
</gene>
<dbReference type="InterPro" id="IPR018775">
    <property type="entry name" value="RlaP"/>
</dbReference>
<protein>
    <recommendedName>
        <fullName evidence="3">Nucleotidyltransferase</fullName>
    </recommendedName>
</protein>
<dbReference type="PANTHER" id="PTHR34817">
    <property type="entry name" value="NUCLEOTIDYLTRANSFERASE"/>
    <property type="match status" value="1"/>
</dbReference>